<keyword evidence="4" id="KW-1185">Reference proteome</keyword>
<dbReference type="AlphaFoldDB" id="A0AAD7VI34"/>
<dbReference type="Proteomes" id="UP001163823">
    <property type="component" value="Chromosome 3"/>
</dbReference>
<dbReference type="CDD" id="cd04051">
    <property type="entry name" value="C2_SRC2_like"/>
    <property type="match status" value="1"/>
</dbReference>
<dbReference type="EMBL" id="JARAOO010000003">
    <property type="protein sequence ID" value="KAJ7976330.1"/>
    <property type="molecule type" value="Genomic_DNA"/>
</dbReference>
<dbReference type="KEGG" id="qsa:O6P43_006126"/>
<comment type="caution">
    <text evidence="3">The sequence shown here is derived from an EMBL/GenBank/DDBJ whole genome shotgun (WGS) entry which is preliminary data.</text>
</comment>
<proteinExistence type="predicted"/>
<gene>
    <name evidence="3" type="ORF">O6P43_006126</name>
</gene>
<dbReference type="PROSITE" id="PS50004">
    <property type="entry name" value="C2"/>
    <property type="match status" value="1"/>
</dbReference>
<evidence type="ECO:0000313" key="4">
    <source>
        <dbReference type="Proteomes" id="UP001163823"/>
    </source>
</evidence>
<dbReference type="Pfam" id="PF00168">
    <property type="entry name" value="C2"/>
    <property type="match status" value="1"/>
</dbReference>
<dbReference type="InterPro" id="IPR035892">
    <property type="entry name" value="C2_domain_sf"/>
</dbReference>
<feature type="compositionally biased region" description="Basic and acidic residues" evidence="1">
    <location>
        <begin position="43"/>
        <end position="57"/>
    </location>
</feature>
<evidence type="ECO:0000256" key="1">
    <source>
        <dbReference type="SAM" id="MobiDB-lite"/>
    </source>
</evidence>
<dbReference type="InterPro" id="IPR000008">
    <property type="entry name" value="C2_dom"/>
</dbReference>
<reference evidence="3" key="1">
    <citation type="journal article" date="2023" name="Science">
        <title>Elucidation of the pathway for biosynthesis of saponin adjuvants from the soapbark tree.</title>
        <authorList>
            <person name="Reed J."/>
            <person name="Orme A."/>
            <person name="El-Demerdash A."/>
            <person name="Owen C."/>
            <person name="Martin L.B.B."/>
            <person name="Misra R.C."/>
            <person name="Kikuchi S."/>
            <person name="Rejzek M."/>
            <person name="Martin A.C."/>
            <person name="Harkess A."/>
            <person name="Leebens-Mack J."/>
            <person name="Louveau T."/>
            <person name="Stephenson M.J."/>
            <person name="Osbourn A."/>
        </authorList>
    </citation>
    <scope>NUCLEOTIDE SEQUENCE</scope>
    <source>
        <strain evidence="3">S10</strain>
    </source>
</reference>
<sequence length="206" mass="23752">MVMEATSMDLKVISGKDLKAFNFFQKLTLYALVLIVSDDPQKELDKKEKQQQRTPTDRDEDGDGSNPEWNHEMRFDLELISSHDYENLFVLFELRHEGLVFGDKTIGEVRVPLKDLIQEPNNGVVRFVTYEVRTIDGKPNGSLKFSYRVNGKGSGAYTYSSQFPETNMNITGYSFLEAINHPRSNIPIWKSEAHRLDSAILRWIHH</sequence>
<accession>A0AAD7VI34</accession>
<name>A0AAD7VI34_QUISA</name>
<protein>
    <submittedName>
        <fullName evidence="3">Protein SRC2-like</fullName>
    </submittedName>
</protein>
<evidence type="ECO:0000259" key="2">
    <source>
        <dbReference type="PROSITE" id="PS50004"/>
    </source>
</evidence>
<feature type="region of interest" description="Disordered" evidence="1">
    <location>
        <begin position="43"/>
        <end position="68"/>
    </location>
</feature>
<dbReference type="SMART" id="SM00239">
    <property type="entry name" value="C2"/>
    <property type="match status" value="1"/>
</dbReference>
<dbReference type="SUPFAM" id="SSF49562">
    <property type="entry name" value="C2 domain (Calcium/lipid-binding domain, CaLB)"/>
    <property type="match status" value="1"/>
</dbReference>
<evidence type="ECO:0000313" key="3">
    <source>
        <dbReference type="EMBL" id="KAJ7976330.1"/>
    </source>
</evidence>
<dbReference type="Gene3D" id="2.60.40.150">
    <property type="entry name" value="C2 domain"/>
    <property type="match status" value="1"/>
</dbReference>
<feature type="domain" description="C2" evidence="2">
    <location>
        <begin position="1"/>
        <end position="128"/>
    </location>
</feature>
<organism evidence="3 4">
    <name type="scientific">Quillaja saponaria</name>
    <name type="common">Soap bark tree</name>
    <dbReference type="NCBI Taxonomy" id="32244"/>
    <lineage>
        <taxon>Eukaryota</taxon>
        <taxon>Viridiplantae</taxon>
        <taxon>Streptophyta</taxon>
        <taxon>Embryophyta</taxon>
        <taxon>Tracheophyta</taxon>
        <taxon>Spermatophyta</taxon>
        <taxon>Magnoliopsida</taxon>
        <taxon>eudicotyledons</taxon>
        <taxon>Gunneridae</taxon>
        <taxon>Pentapetalae</taxon>
        <taxon>rosids</taxon>
        <taxon>fabids</taxon>
        <taxon>Fabales</taxon>
        <taxon>Quillajaceae</taxon>
        <taxon>Quillaja</taxon>
    </lineage>
</organism>
<dbReference type="GO" id="GO:0006952">
    <property type="term" value="P:defense response"/>
    <property type="evidence" value="ECO:0007669"/>
    <property type="project" value="InterPro"/>
</dbReference>
<dbReference type="InterPro" id="IPR044750">
    <property type="entry name" value="C2_SRC2/BAP"/>
</dbReference>
<dbReference type="PANTHER" id="PTHR32246">
    <property type="entry name" value="INGRESSION PROTEIN FIC1"/>
    <property type="match status" value="1"/>
</dbReference>
<dbReference type="PANTHER" id="PTHR32246:SF169">
    <property type="entry name" value="PROTEIN SRC2-LIKE"/>
    <property type="match status" value="1"/>
</dbReference>